<dbReference type="EMBL" id="CM051405">
    <property type="protein sequence ID" value="KAJ4705322.1"/>
    <property type="molecule type" value="Genomic_DNA"/>
</dbReference>
<accession>A0ACC1X1V9</accession>
<keyword evidence="2" id="KW-1185">Reference proteome</keyword>
<sequence length="897" mass="100499">MAVKLHHHGFVSSGSSNPWLSQNSIRARICCRRVAALDYLFSNCGNSRERYLLRLAMLENGNYGRNNQLVSYRKNFANFCKSRRIERLVTHASSDDGVTVNGSPQASTSSDVKEMRVKLNQSLQGKDYNDGLVQSLHEAARVFELAIKEQGSLSKLSWLSTAWLGIDKNAWIKILSYQASVYSLLQAACEISSRGDGRDRDMYVFVQRSLLRQSAPLESLIRDKLSAKQPEAYEWFWSEQIPAAVTSFINYFEGDQRFTAATAVCGNGMSLSSGTASDISLLMLALTCIASITKLGSAKVSCSQFFSMIPDITGRLMDMLVDIIPISQAYHSIKDIGLGREFLVHFGPRASACRVKNDRDSEEVVFWVDLVQKHLQRAIDREKIWSRLTTSESIEVLERDLAIFGFFIALGRSTQSFLSTNGFDVVDDPLESFIRYLIGGSVLYYPQLASISSYQLYVEVVCEELDWLLFYPGSTVVPKQSHGHKSKQEGPPNAEAIPQVLDVCSHWMQSFIKYSKWLENPSNVKAAKFLSRGHNKLMDCMTELGISKNEKTDRAQSGMYSSTEKESDSFDKALENVEEALIRLEKLLQELHMSSSTSGKEQLKAACSDLEKIRKLKKEAEFLEASFRAKAASLQQGDDDNDSQSSISEQQQYLKGNKRKSANVMQDRSNNKSRGWFGFLMRSPTRKPKPELSVADGYENEYIEQTATSVGVANSESNEIHRFELLRNELIELEKRVQRSADQSENEVNIKVMDDSGGAQLIQVQKKENLIEKSLDKLKETSTDVWQGTQLLAIDVAAAMGLLRRALVGDELTQKEKKALQRTLTDLASVVPIGVLMLLPVTAVGHAAMLAAIQRYVPALIPSTYGPERLDLLRQLEKVKELETDEVDPTEDVDELA</sequence>
<evidence type="ECO:0000313" key="1">
    <source>
        <dbReference type="EMBL" id="KAJ4705322.1"/>
    </source>
</evidence>
<organism evidence="1 2">
    <name type="scientific">Melia azedarach</name>
    <name type="common">Chinaberry tree</name>
    <dbReference type="NCBI Taxonomy" id="155640"/>
    <lineage>
        <taxon>Eukaryota</taxon>
        <taxon>Viridiplantae</taxon>
        <taxon>Streptophyta</taxon>
        <taxon>Embryophyta</taxon>
        <taxon>Tracheophyta</taxon>
        <taxon>Spermatophyta</taxon>
        <taxon>Magnoliopsida</taxon>
        <taxon>eudicotyledons</taxon>
        <taxon>Gunneridae</taxon>
        <taxon>Pentapetalae</taxon>
        <taxon>rosids</taxon>
        <taxon>malvids</taxon>
        <taxon>Sapindales</taxon>
        <taxon>Meliaceae</taxon>
        <taxon>Melia</taxon>
    </lineage>
</organism>
<proteinExistence type="predicted"/>
<protein>
    <submittedName>
        <fullName evidence="1">LETM1-like</fullName>
    </submittedName>
</protein>
<comment type="caution">
    <text evidence="1">The sequence shown here is derived from an EMBL/GenBank/DDBJ whole genome shotgun (WGS) entry which is preliminary data.</text>
</comment>
<name>A0ACC1X1V9_MELAZ</name>
<gene>
    <name evidence="1" type="ORF">OWV82_022114</name>
</gene>
<reference evidence="1 2" key="1">
    <citation type="journal article" date="2023" name="Science">
        <title>Complex scaffold remodeling in plant triterpene biosynthesis.</title>
        <authorList>
            <person name="De La Pena R."/>
            <person name="Hodgson H."/>
            <person name="Liu J.C."/>
            <person name="Stephenson M.J."/>
            <person name="Martin A.C."/>
            <person name="Owen C."/>
            <person name="Harkess A."/>
            <person name="Leebens-Mack J."/>
            <person name="Jimenez L.E."/>
            <person name="Osbourn A."/>
            <person name="Sattely E.S."/>
        </authorList>
    </citation>
    <scope>NUCLEOTIDE SEQUENCE [LARGE SCALE GENOMIC DNA]</scope>
    <source>
        <strain evidence="2">cv. JPN11</strain>
        <tissue evidence="1">Leaf</tissue>
    </source>
</reference>
<dbReference type="Proteomes" id="UP001164539">
    <property type="component" value="Chromosome 12"/>
</dbReference>
<evidence type="ECO:0000313" key="2">
    <source>
        <dbReference type="Proteomes" id="UP001164539"/>
    </source>
</evidence>